<feature type="compositionally biased region" description="Pro residues" evidence="1">
    <location>
        <begin position="194"/>
        <end position="209"/>
    </location>
</feature>
<feature type="signal peptide" evidence="2">
    <location>
        <begin position="1"/>
        <end position="17"/>
    </location>
</feature>
<feature type="chain" id="PRO_5046627947" evidence="2">
    <location>
        <begin position="18"/>
        <end position="209"/>
    </location>
</feature>
<evidence type="ECO:0000313" key="3">
    <source>
        <dbReference type="EMBL" id="MDP9868316.1"/>
    </source>
</evidence>
<keyword evidence="2" id="KW-0732">Signal</keyword>
<dbReference type="EMBL" id="JAUSRB010000002">
    <property type="protein sequence ID" value="MDP9868316.1"/>
    <property type="molecule type" value="Genomic_DNA"/>
</dbReference>
<feature type="compositionally biased region" description="Low complexity" evidence="1">
    <location>
        <begin position="27"/>
        <end position="46"/>
    </location>
</feature>
<feature type="compositionally biased region" description="Pro residues" evidence="1">
    <location>
        <begin position="166"/>
        <end position="181"/>
    </location>
</feature>
<dbReference type="PROSITE" id="PS51257">
    <property type="entry name" value="PROKAR_LIPOPROTEIN"/>
    <property type="match status" value="1"/>
</dbReference>
<gene>
    <name evidence="3" type="ORF">J2S55_007582</name>
</gene>
<reference evidence="3 4" key="1">
    <citation type="submission" date="2023-07" db="EMBL/GenBank/DDBJ databases">
        <title>Sequencing the genomes of 1000 actinobacteria strains.</title>
        <authorList>
            <person name="Klenk H.-P."/>
        </authorList>
    </citation>
    <scope>NUCLEOTIDE SEQUENCE [LARGE SCALE GENOMIC DNA]</scope>
    <source>
        <strain evidence="3 4">DSM 44109</strain>
    </source>
</reference>
<organism evidence="3 4">
    <name type="scientific">Streptosporangium brasiliense</name>
    <dbReference type="NCBI Taxonomy" id="47480"/>
    <lineage>
        <taxon>Bacteria</taxon>
        <taxon>Bacillati</taxon>
        <taxon>Actinomycetota</taxon>
        <taxon>Actinomycetes</taxon>
        <taxon>Streptosporangiales</taxon>
        <taxon>Streptosporangiaceae</taxon>
        <taxon>Streptosporangium</taxon>
    </lineage>
</organism>
<protein>
    <submittedName>
        <fullName evidence="3">Uncharacterized protein</fullName>
    </submittedName>
</protein>
<evidence type="ECO:0000256" key="1">
    <source>
        <dbReference type="SAM" id="MobiDB-lite"/>
    </source>
</evidence>
<dbReference type="RefSeq" id="WP_306875929.1">
    <property type="nucleotide sequence ID" value="NZ_JAUSRB010000002.1"/>
</dbReference>
<keyword evidence="4" id="KW-1185">Reference proteome</keyword>
<comment type="caution">
    <text evidence="3">The sequence shown here is derived from an EMBL/GenBank/DDBJ whole genome shotgun (WGS) entry which is preliminary data.</text>
</comment>
<feature type="region of interest" description="Disordered" evidence="1">
    <location>
        <begin position="160"/>
        <end position="209"/>
    </location>
</feature>
<accession>A0ABT9RGB1</accession>
<evidence type="ECO:0000313" key="4">
    <source>
        <dbReference type="Proteomes" id="UP001230426"/>
    </source>
</evidence>
<sequence>MTVRAMAAGLALFLAVACTGHTPPRTQPGEAAPAGAPACAQPQRGASPPPETPVTIDVIEQAYLCILANYYSGATLDARALLSAGFVAFTQGLNRGGRDLAEATLPALTGDRRSDWAAFEVVYRRVTDRLPQDAELREKLAAATLRAVVAALGDNHARWTYGVRRPPAPRPPLPGPSPPRPPARRPAPRASRPCPRPPAPIRSAPPPCI</sequence>
<proteinExistence type="predicted"/>
<dbReference type="Proteomes" id="UP001230426">
    <property type="component" value="Unassembled WGS sequence"/>
</dbReference>
<feature type="region of interest" description="Disordered" evidence="1">
    <location>
        <begin position="24"/>
        <end position="51"/>
    </location>
</feature>
<name>A0ABT9RGB1_9ACTN</name>
<evidence type="ECO:0000256" key="2">
    <source>
        <dbReference type="SAM" id="SignalP"/>
    </source>
</evidence>